<comment type="caution">
    <text evidence="2">The sequence shown here is derived from an EMBL/GenBank/DDBJ whole genome shotgun (WGS) entry which is preliminary data.</text>
</comment>
<keyword evidence="3" id="KW-1185">Reference proteome</keyword>
<dbReference type="RefSeq" id="WP_269880590.1">
    <property type="nucleotide sequence ID" value="NZ_JAQAGZ010000004.1"/>
</dbReference>
<evidence type="ECO:0008006" key="4">
    <source>
        <dbReference type="Google" id="ProtNLM"/>
    </source>
</evidence>
<feature type="region of interest" description="Disordered" evidence="1">
    <location>
        <begin position="1"/>
        <end position="23"/>
    </location>
</feature>
<evidence type="ECO:0000313" key="3">
    <source>
        <dbReference type="Proteomes" id="UP001527882"/>
    </source>
</evidence>
<evidence type="ECO:0000256" key="1">
    <source>
        <dbReference type="SAM" id="MobiDB-lite"/>
    </source>
</evidence>
<organism evidence="2 3">
    <name type="scientific">Paenibacillus gyeongsangnamensis</name>
    <dbReference type="NCBI Taxonomy" id="3388067"/>
    <lineage>
        <taxon>Bacteria</taxon>
        <taxon>Bacillati</taxon>
        <taxon>Bacillota</taxon>
        <taxon>Bacilli</taxon>
        <taxon>Bacillales</taxon>
        <taxon>Paenibacillaceae</taxon>
        <taxon>Paenibacillus</taxon>
    </lineage>
</organism>
<proteinExistence type="predicted"/>
<accession>A0ABT4Q5T0</accession>
<evidence type="ECO:0000313" key="2">
    <source>
        <dbReference type="EMBL" id="MCZ8512173.1"/>
    </source>
</evidence>
<dbReference type="EMBL" id="JAQAGZ010000004">
    <property type="protein sequence ID" value="MCZ8512173.1"/>
    <property type="molecule type" value="Genomic_DNA"/>
</dbReference>
<protein>
    <recommendedName>
        <fullName evidence="4">NAD(P)-binding domain-containing protein</fullName>
    </recommendedName>
</protein>
<name>A0ABT4Q5T0_9BACL</name>
<feature type="compositionally biased region" description="Polar residues" evidence="1">
    <location>
        <begin position="11"/>
        <end position="22"/>
    </location>
</feature>
<sequence>MPQEGGLDPALNTSNAQSSSMDIKSRDMMAAVYPDVKDFRAPLDGYETLLSNDKAKKLLNWQPFHSWRDNVAVVQGQ</sequence>
<dbReference type="Proteomes" id="UP001527882">
    <property type="component" value="Unassembled WGS sequence"/>
</dbReference>
<gene>
    <name evidence="2" type="ORF">O9H85_06975</name>
</gene>
<reference evidence="2 3" key="1">
    <citation type="submission" date="2022-12" db="EMBL/GenBank/DDBJ databases">
        <title>Draft genome sequence of Paenibacillus sp. dW9.</title>
        <authorList>
            <person name="Choi E.-W."/>
            <person name="Kim D.-U."/>
        </authorList>
    </citation>
    <scope>NUCLEOTIDE SEQUENCE [LARGE SCALE GENOMIC DNA]</scope>
    <source>
        <strain evidence="3">dW9</strain>
    </source>
</reference>